<proteinExistence type="predicted"/>
<organism evidence="2 3">
    <name type="scientific">Hepatospora eriocheir</name>
    <dbReference type="NCBI Taxonomy" id="1081669"/>
    <lineage>
        <taxon>Eukaryota</taxon>
        <taxon>Fungi</taxon>
        <taxon>Fungi incertae sedis</taxon>
        <taxon>Microsporidia</taxon>
        <taxon>Hepatosporidae</taxon>
        <taxon>Hepatospora</taxon>
    </lineage>
</organism>
<accession>A0A1X0QGQ1</accession>
<protein>
    <submittedName>
        <fullName evidence="2">Uncharacterized protein</fullName>
    </submittedName>
</protein>
<name>A0A1X0QGQ1_9MICR</name>
<dbReference type="EMBL" id="LTAI01000375">
    <property type="protein sequence ID" value="ORD98933.1"/>
    <property type="molecule type" value="Genomic_DNA"/>
</dbReference>
<evidence type="ECO:0000313" key="3">
    <source>
        <dbReference type="Proteomes" id="UP000192501"/>
    </source>
</evidence>
<sequence length="128" mass="15770">MVLDEIDCRNNRLISINFLTCFYLFKLWLTLKNRKWNFFHYKKFNPKIKENLISFKKLKKSKNRDKTSLNEEFKIIKTNKLEINHQTINLKIKEYGDQLESRYKKPVVKQEQFEKSLIRKKKLVQRKN</sequence>
<dbReference type="VEuPathDB" id="MicrosporidiaDB:HERIO_2379"/>
<gene>
    <name evidence="2" type="ORF">A0H76_1683</name>
</gene>
<keyword evidence="1" id="KW-1133">Transmembrane helix</keyword>
<feature type="transmembrane region" description="Helical" evidence="1">
    <location>
        <begin position="12"/>
        <end position="31"/>
    </location>
</feature>
<dbReference type="VEuPathDB" id="MicrosporidiaDB:A0H76_1683"/>
<evidence type="ECO:0000256" key="1">
    <source>
        <dbReference type="SAM" id="Phobius"/>
    </source>
</evidence>
<keyword evidence="1" id="KW-0812">Transmembrane</keyword>
<reference evidence="2 3" key="1">
    <citation type="journal article" date="2017" name="Environ. Microbiol.">
        <title>Decay of the glycolytic pathway and adaptation to intranuclear parasitism within Enterocytozoonidae microsporidia.</title>
        <authorList>
            <person name="Wiredu Boakye D."/>
            <person name="Jaroenlak P."/>
            <person name="Prachumwat A."/>
            <person name="Williams T.A."/>
            <person name="Bateman K.S."/>
            <person name="Itsathitphaisarn O."/>
            <person name="Sritunyalucksana K."/>
            <person name="Paszkiewicz K.H."/>
            <person name="Moore K.A."/>
            <person name="Stentiford G.D."/>
            <person name="Williams B.A."/>
        </authorList>
    </citation>
    <scope>NUCLEOTIDE SEQUENCE [LARGE SCALE GENOMIC DNA]</scope>
    <source>
        <strain evidence="3">canceri</strain>
    </source>
</reference>
<comment type="caution">
    <text evidence="2">The sequence shown here is derived from an EMBL/GenBank/DDBJ whole genome shotgun (WGS) entry which is preliminary data.</text>
</comment>
<dbReference type="Proteomes" id="UP000192501">
    <property type="component" value="Unassembled WGS sequence"/>
</dbReference>
<keyword evidence="1" id="KW-0472">Membrane</keyword>
<dbReference type="AlphaFoldDB" id="A0A1X0QGQ1"/>
<evidence type="ECO:0000313" key="2">
    <source>
        <dbReference type="EMBL" id="ORD98933.1"/>
    </source>
</evidence>